<keyword evidence="4" id="KW-1185">Reference proteome</keyword>
<dbReference type="PANTHER" id="PTHR42749:SF1">
    <property type="entry name" value="CELL SHAPE-DETERMINING PROTEIN MREB"/>
    <property type="match status" value="1"/>
</dbReference>
<dbReference type="RefSeq" id="WP_086488050.1">
    <property type="nucleotide sequence ID" value="NZ_MSLT01000012.1"/>
</dbReference>
<protein>
    <recommendedName>
        <fullName evidence="5">Molecular chaperone</fullName>
    </recommendedName>
</protein>
<accession>A0A251X890</accession>
<dbReference type="Gene3D" id="3.30.420.40">
    <property type="match status" value="2"/>
</dbReference>
<dbReference type="GO" id="GO:0005524">
    <property type="term" value="F:ATP binding"/>
    <property type="evidence" value="ECO:0007669"/>
    <property type="project" value="UniProtKB-KW"/>
</dbReference>
<dbReference type="InterPro" id="IPR043129">
    <property type="entry name" value="ATPase_NBD"/>
</dbReference>
<dbReference type="PANTHER" id="PTHR42749">
    <property type="entry name" value="CELL SHAPE-DETERMINING PROTEIN MREB"/>
    <property type="match status" value="1"/>
</dbReference>
<keyword evidence="2" id="KW-0067">ATP-binding</keyword>
<proteinExistence type="predicted"/>
<name>A0A251X890_9GAMM</name>
<evidence type="ECO:0000256" key="2">
    <source>
        <dbReference type="ARBA" id="ARBA00022840"/>
    </source>
</evidence>
<evidence type="ECO:0000313" key="3">
    <source>
        <dbReference type="EMBL" id="OUD14269.1"/>
    </source>
</evidence>
<dbReference type="SUPFAM" id="SSF53067">
    <property type="entry name" value="Actin-like ATPase domain"/>
    <property type="match status" value="2"/>
</dbReference>
<dbReference type="InterPro" id="IPR013126">
    <property type="entry name" value="Hsp_70_fam"/>
</dbReference>
<dbReference type="CDD" id="cd10170">
    <property type="entry name" value="ASKHA_NBD_HSP70"/>
    <property type="match status" value="1"/>
</dbReference>
<reference evidence="3 4" key="1">
    <citation type="submission" date="2016-12" db="EMBL/GenBank/DDBJ databases">
        <title>Thioflexothrix psekupsii D3 genome sequencing and assembly.</title>
        <authorList>
            <person name="Fomenkov A."/>
            <person name="Vincze T."/>
            <person name="Grabovich M."/>
            <person name="Anton B.P."/>
            <person name="Dubinina G."/>
            <person name="Orlova M."/>
            <person name="Belousova E."/>
            <person name="Roberts R.J."/>
        </authorList>
    </citation>
    <scope>NUCLEOTIDE SEQUENCE [LARGE SCALE GENOMIC DNA]</scope>
    <source>
        <strain evidence="3">D3</strain>
    </source>
</reference>
<dbReference type="Pfam" id="PF00012">
    <property type="entry name" value="HSP70"/>
    <property type="match status" value="1"/>
</dbReference>
<keyword evidence="1" id="KW-0547">Nucleotide-binding</keyword>
<dbReference type="EMBL" id="MSLT01000012">
    <property type="protein sequence ID" value="OUD14269.1"/>
    <property type="molecule type" value="Genomic_DNA"/>
</dbReference>
<sequence length="454" mass="51738">MLLAENNQDYLKNRGYSEHAPRAIARIYLQQLLARYCQEMGLVEDITHLVLTVPEIWVREGQHAARETLQQICDELGLSHKVRLVSEPVAAAVYFAHCYQQKEQRTYQGHLLICDYGGGTLDLSLCHVQDRAVTILEGTGRGEVGQTLGAAGVAFDEAVLQKVQQRYSNEHSPRHFYRALKEFEEQKIAQTEKISKALERYYRNAATNKKIFEVGDMSIEAADLASVFDTLIKPELDKALQEMQSYLEQHQVNYQESEQFHVVLVGGFSNFYLTRQTVRHFFASRTEADQRFHSYFDLTDTALAIAKGAALIANESFKVTLTCPISVGIKARNRYLEEVDLLLLEKGKELAIYEKPHYTAMWLKVMSEAALDTTALTLFLDVANGRRRYIDLRGHLRDFIPNPHADNQWRIGFAVNDNLLFTLHVTDQSGETKITPLGNLEEKMSGLHYSEMDL</sequence>
<dbReference type="Gene3D" id="3.90.640.10">
    <property type="entry name" value="Actin, Chain A, domain 4"/>
    <property type="match status" value="1"/>
</dbReference>
<dbReference type="GO" id="GO:0140662">
    <property type="term" value="F:ATP-dependent protein folding chaperone"/>
    <property type="evidence" value="ECO:0007669"/>
    <property type="project" value="InterPro"/>
</dbReference>
<dbReference type="OrthoDB" id="9807934at2"/>
<dbReference type="AlphaFoldDB" id="A0A251X890"/>
<evidence type="ECO:0008006" key="5">
    <source>
        <dbReference type="Google" id="ProtNLM"/>
    </source>
</evidence>
<organism evidence="3 4">
    <name type="scientific">Thioflexithrix psekupsensis</name>
    <dbReference type="NCBI Taxonomy" id="1570016"/>
    <lineage>
        <taxon>Bacteria</taxon>
        <taxon>Pseudomonadati</taxon>
        <taxon>Pseudomonadota</taxon>
        <taxon>Gammaproteobacteria</taxon>
        <taxon>Thiotrichales</taxon>
        <taxon>Thioflexithrix</taxon>
    </lineage>
</organism>
<evidence type="ECO:0000256" key="1">
    <source>
        <dbReference type="ARBA" id="ARBA00022741"/>
    </source>
</evidence>
<evidence type="ECO:0000313" key="4">
    <source>
        <dbReference type="Proteomes" id="UP000194798"/>
    </source>
</evidence>
<gene>
    <name evidence="3" type="ORF">TPSD3_08050</name>
</gene>
<comment type="caution">
    <text evidence="3">The sequence shown here is derived from an EMBL/GenBank/DDBJ whole genome shotgun (WGS) entry which is preliminary data.</text>
</comment>
<dbReference type="Proteomes" id="UP000194798">
    <property type="component" value="Unassembled WGS sequence"/>
</dbReference>